<protein>
    <recommendedName>
        <fullName evidence="2">FP protein C-terminal domain-containing protein</fullName>
    </recommendedName>
</protein>
<evidence type="ECO:0000313" key="4">
    <source>
        <dbReference type="Proteomes" id="UP001231518"/>
    </source>
</evidence>
<keyword evidence="4" id="KW-1185">Reference proteome</keyword>
<name>A0AAD8DUN0_MYTSE</name>
<evidence type="ECO:0000313" key="3">
    <source>
        <dbReference type="EMBL" id="KAJ8724734.1"/>
    </source>
</evidence>
<feature type="coiled-coil region" evidence="1">
    <location>
        <begin position="117"/>
        <end position="186"/>
    </location>
</feature>
<sequence>MSWGGAAATRPVKHVGAARRVREVDTRKNFSSEENNWLCPTCKPKIRNTDNTPVRYSHGDPNITLRKKGSSTNLSVDITPKEAPVTSIEVNRIMKKQIDDLMRHLNETLANYVNKELKAITDKIEGLKASMSFMNEKFEEMKTEFSLNTKVVSNMKKENEQLKASVKDLSGRLNQMEQQARSSNLEIQCLPEHHNENLVSTVMNINRVISCNLTEDSIHHVTRIAKQNPSSKRPKSIVVQFSSPRVRDNFLAASIKFNKNKTIEEKLNTALLGIGGKKENVFIVEHLSPANKALHAATRIKAKSLGYQYVWVRGGKIFVRKADGSDYKFIKDIETLDKLQ</sequence>
<keyword evidence="1" id="KW-0175">Coiled coil</keyword>
<gene>
    <name evidence="3" type="ORF">PYW07_015692</name>
</gene>
<feature type="domain" description="FP protein C-terminal" evidence="2">
    <location>
        <begin position="288"/>
        <end position="339"/>
    </location>
</feature>
<reference evidence="3" key="1">
    <citation type="submission" date="2023-03" db="EMBL/GenBank/DDBJ databases">
        <title>Chromosome-level genomes of two armyworms, Mythimna separata and Mythimna loreyi, provide insights into the biosynthesis and reception of sex pheromones.</title>
        <authorList>
            <person name="Zhao H."/>
        </authorList>
    </citation>
    <scope>NUCLEOTIDE SEQUENCE</scope>
    <source>
        <strain evidence="3">BeijingLab</strain>
        <tissue evidence="3">Pupa</tissue>
    </source>
</reference>
<dbReference type="Proteomes" id="UP001231518">
    <property type="component" value="Chromosome 7"/>
</dbReference>
<comment type="caution">
    <text evidence="3">The sequence shown here is derived from an EMBL/GenBank/DDBJ whole genome shotgun (WGS) entry which is preliminary data.</text>
</comment>
<dbReference type="EMBL" id="JARGEI010000010">
    <property type="protein sequence ID" value="KAJ8724734.1"/>
    <property type="molecule type" value="Genomic_DNA"/>
</dbReference>
<dbReference type="InterPro" id="IPR057251">
    <property type="entry name" value="FP_C"/>
</dbReference>
<evidence type="ECO:0000256" key="1">
    <source>
        <dbReference type="SAM" id="Coils"/>
    </source>
</evidence>
<proteinExistence type="predicted"/>
<dbReference type="Pfam" id="PF25298">
    <property type="entry name" value="Baculo_FP_2nd"/>
    <property type="match status" value="1"/>
</dbReference>
<dbReference type="AlphaFoldDB" id="A0AAD8DUN0"/>
<evidence type="ECO:0000259" key="2">
    <source>
        <dbReference type="Pfam" id="PF25298"/>
    </source>
</evidence>
<organism evidence="3 4">
    <name type="scientific">Mythimna separata</name>
    <name type="common">Oriental armyworm</name>
    <name type="synonym">Pseudaletia separata</name>
    <dbReference type="NCBI Taxonomy" id="271217"/>
    <lineage>
        <taxon>Eukaryota</taxon>
        <taxon>Metazoa</taxon>
        <taxon>Ecdysozoa</taxon>
        <taxon>Arthropoda</taxon>
        <taxon>Hexapoda</taxon>
        <taxon>Insecta</taxon>
        <taxon>Pterygota</taxon>
        <taxon>Neoptera</taxon>
        <taxon>Endopterygota</taxon>
        <taxon>Lepidoptera</taxon>
        <taxon>Glossata</taxon>
        <taxon>Ditrysia</taxon>
        <taxon>Noctuoidea</taxon>
        <taxon>Noctuidae</taxon>
        <taxon>Noctuinae</taxon>
        <taxon>Hadenini</taxon>
        <taxon>Mythimna</taxon>
    </lineage>
</organism>
<accession>A0AAD8DUN0</accession>